<proteinExistence type="predicted"/>
<dbReference type="RefSeq" id="WP_117332858.1">
    <property type="nucleotide sequence ID" value="NZ_CP031761.1"/>
</dbReference>
<evidence type="ECO:0000313" key="2">
    <source>
        <dbReference type="Proteomes" id="UP000258102"/>
    </source>
</evidence>
<name>A0AAD0RFI9_PSEO7</name>
<protein>
    <submittedName>
        <fullName evidence="1">Uncharacterized protein</fullName>
    </submittedName>
</protein>
<accession>A0AAD0RFI9</accession>
<reference evidence="1 2" key="1">
    <citation type="submission" date="2018-08" db="EMBL/GenBank/DDBJ databases">
        <title>Whole Genome Sequences of Two Pseudoalteromonas piscicida Strains, DE1-A and DE2-A, which Exhibit Strong Antibacterial Activity against Vibrio vulnificus.</title>
        <authorList>
            <person name="Richards G.P."/>
            <person name="Needleman D.S."/>
            <person name="Watson M.A."/>
            <person name="Polson S.W."/>
        </authorList>
    </citation>
    <scope>NUCLEOTIDE SEQUENCE [LARGE SCALE GENOMIC DNA]</scope>
    <source>
        <strain evidence="1 2">DE2-A</strain>
    </source>
</reference>
<dbReference type="AlphaFoldDB" id="A0AAD0RFI9"/>
<gene>
    <name evidence="1" type="ORF">D0511_05820</name>
</gene>
<organism evidence="1 2">
    <name type="scientific">Pseudoalteromonas piscicida</name>
    <dbReference type="NCBI Taxonomy" id="43662"/>
    <lineage>
        <taxon>Bacteria</taxon>
        <taxon>Pseudomonadati</taxon>
        <taxon>Pseudomonadota</taxon>
        <taxon>Gammaproteobacteria</taxon>
        <taxon>Alteromonadales</taxon>
        <taxon>Pseudoalteromonadaceae</taxon>
        <taxon>Pseudoalteromonas</taxon>
    </lineage>
</organism>
<dbReference type="Proteomes" id="UP000258102">
    <property type="component" value="Chromosome 1"/>
</dbReference>
<dbReference type="EMBL" id="CP031761">
    <property type="protein sequence ID" value="AXR01647.1"/>
    <property type="molecule type" value="Genomic_DNA"/>
</dbReference>
<evidence type="ECO:0000313" key="1">
    <source>
        <dbReference type="EMBL" id="AXR01647.1"/>
    </source>
</evidence>
<sequence length="628" mass="68793">MYKTPFTVLSNSEAGLGAFVACQYDGSPVSGVSSNNKCYALPIALVQRLNQGAYHPSYNPLGTAGFSRSDMPDSQGHAVTWNSPALKQKPVSTQQCFDSDIARIPAGGIDWGSISVAYSGRPDQYKYHDAIYAGQVEDLRLSAKKLDVNELREETMRKAVAGTLRGKSKVPFTHIKKAGSFTKRSDTAYETHGSFNPSQWRLSFEVSNSTFGNSGGSFNGYKTGADKPSGDWVYYVGSNGQSFLSASIVHFSYGENQHYFLPWIEGDINGKILTSVRESIRQQVDEFFPIGTDIDVYVIKADEIDAEFDSLPWVDIIGSPENIAATFPDGVVGQWIPTIPDGTGKSYQLNKKAVSTSPTLYVTEDNGSTWIQTSSTIHPYANIRNVAPSAGNVELWCYEAKAKFTEAASLSKLLNMSSDVWSGNYSQPSLGNRLKESLIDKSGGADRDNPRGYYKLEYKNIGDIYISTRVEHQPKHTPITDLSPNTEAVKAIYSIVEKNGLMYFQLNGAELKYQYKEVLPVNSSILQAYSKGKLYHFVVGAFKGLVVQLLIDVTCIMEEKCYLNSEGEIVSFTTGNVIGIASSAKGSWGDDQTIPIISGENTKTDLNGNTVKVFCHHTLFPIGIAHNG</sequence>